<evidence type="ECO:0000256" key="1">
    <source>
        <dbReference type="ARBA" id="ARBA00009897"/>
    </source>
</evidence>
<accession>A0ABT3ECS4</accession>
<keyword evidence="11" id="KW-1185">Reference proteome</keyword>
<proteinExistence type="inferred from homology"/>
<comment type="caution">
    <text evidence="10">The sequence shown here is derived from an EMBL/GenBank/DDBJ whole genome shotgun (WGS) entry which is preliminary data.</text>
</comment>
<reference evidence="10 11" key="1">
    <citation type="submission" date="2022-10" db="EMBL/GenBank/DDBJ databases">
        <title>Comparative genomic study of S. anginosus.</title>
        <authorList>
            <person name="Prasad A."/>
            <person name="Ene A."/>
            <person name="Jablonska S."/>
            <person name="Du J."/>
            <person name="Wolfe A.J."/>
            <person name="Putonti C."/>
        </authorList>
    </citation>
    <scope>NUCLEOTIDE SEQUENCE [LARGE SCALE GENOMIC DNA]</scope>
    <source>
        <strain evidence="10 11">UMB9231</strain>
    </source>
</reference>
<dbReference type="InterPro" id="IPR014746">
    <property type="entry name" value="Gln_synth/guanido_kin_cat_dom"/>
</dbReference>
<organism evidence="10 11">
    <name type="scientific">Streptococcus anginosus</name>
    <dbReference type="NCBI Taxonomy" id="1328"/>
    <lineage>
        <taxon>Bacteria</taxon>
        <taxon>Bacillati</taxon>
        <taxon>Bacillota</taxon>
        <taxon>Bacilli</taxon>
        <taxon>Lactobacillales</taxon>
        <taxon>Streptococcaceae</taxon>
        <taxon>Streptococcus</taxon>
        <taxon>Streptococcus anginosus group</taxon>
    </lineage>
</organism>
<evidence type="ECO:0000256" key="3">
    <source>
        <dbReference type="ARBA" id="ARBA00021364"/>
    </source>
</evidence>
<evidence type="ECO:0000256" key="5">
    <source>
        <dbReference type="ARBA" id="ARBA00049436"/>
    </source>
</evidence>
<dbReference type="Gene3D" id="3.30.590.10">
    <property type="entry name" value="Glutamine synthetase/guanido kinase, catalytic domain"/>
    <property type="match status" value="1"/>
</dbReference>
<feature type="non-terminal residue" evidence="10">
    <location>
        <position position="1"/>
    </location>
</feature>
<feature type="domain" description="GS beta-grasp" evidence="8">
    <location>
        <begin position="1"/>
        <end position="69"/>
    </location>
</feature>
<dbReference type="Pfam" id="PF03951">
    <property type="entry name" value="Gln-synt_N"/>
    <property type="match status" value="1"/>
</dbReference>
<comment type="similarity">
    <text evidence="1 6 7">Belongs to the glutamine synthetase family.</text>
</comment>
<dbReference type="RefSeq" id="WP_264351181.1">
    <property type="nucleotide sequence ID" value="NZ_JAPAHU010000120.1"/>
</dbReference>
<evidence type="ECO:0000313" key="10">
    <source>
        <dbReference type="EMBL" id="MCW1043070.1"/>
    </source>
</evidence>
<dbReference type="PROSITE" id="PS51986">
    <property type="entry name" value="GS_BETA_GRASP"/>
    <property type="match status" value="1"/>
</dbReference>
<dbReference type="InterPro" id="IPR036651">
    <property type="entry name" value="Gln_synt_N_sf"/>
</dbReference>
<comment type="catalytic activity">
    <reaction evidence="5">
        <text>L-glutamate + NH4(+) + ATP = L-glutamine + ADP + phosphate + H(+)</text>
        <dbReference type="Rhea" id="RHEA:16169"/>
        <dbReference type="ChEBI" id="CHEBI:15378"/>
        <dbReference type="ChEBI" id="CHEBI:28938"/>
        <dbReference type="ChEBI" id="CHEBI:29985"/>
        <dbReference type="ChEBI" id="CHEBI:30616"/>
        <dbReference type="ChEBI" id="CHEBI:43474"/>
        <dbReference type="ChEBI" id="CHEBI:58359"/>
        <dbReference type="ChEBI" id="CHEBI:456216"/>
        <dbReference type="EC" id="6.3.1.2"/>
    </reaction>
</comment>
<name>A0ABT3ECS4_STRAP</name>
<dbReference type="SUPFAM" id="SSF54368">
    <property type="entry name" value="Glutamine synthetase, N-terminal domain"/>
    <property type="match status" value="1"/>
</dbReference>
<dbReference type="EMBL" id="JAPAHU010000120">
    <property type="protein sequence ID" value="MCW1043070.1"/>
    <property type="molecule type" value="Genomic_DNA"/>
</dbReference>
<feature type="domain" description="GS catalytic" evidence="9">
    <location>
        <begin position="76"/>
        <end position="110"/>
    </location>
</feature>
<evidence type="ECO:0000256" key="4">
    <source>
        <dbReference type="ARBA" id="ARBA00030668"/>
    </source>
</evidence>
<evidence type="ECO:0000256" key="2">
    <source>
        <dbReference type="ARBA" id="ARBA00012937"/>
    </source>
</evidence>
<dbReference type="PROSITE" id="PS00180">
    <property type="entry name" value="GLNA_1"/>
    <property type="match status" value="1"/>
</dbReference>
<evidence type="ECO:0000259" key="8">
    <source>
        <dbReference type="PROSITE" id="PS51986"/>
    </source>
</evidence>
<feature type="non-terminal residue" evidence="10">
    <location>
        <position position="110"/>
    </location>
</feature>
<dbReference type="InterPro" id="IPR008147">
    <property type="entry name" value="Gln_synt_N"/>
</dbReference>
<dbReference type="Pfam" id="PF00120">
    <property type="entry name" value="Gln-synt_C"/>
    <property type="match status" value="1"/>
</dbReference>
<dbReference type="PANTHER" id="PTHR43407">
    <property type="entry name" value="GLUTAMINE SYNTHETASE"/>
    <property type="match status" value="1"/>
</dbReference>
<dbReference type="SUPFAM" id="SSF55931">
    <property type="entry name" value="Glutamine synthetase/guanido kinase"/>
    <property type="match status" value="1"/>
</dbReference>
<evidence type="ECO:0000313" key="11">
    <source>
        <dbReference type="Proteomes" id="UP001526076"/>
    </source>
</evidence>
<dbReference type="Proteomes" id="UP001526076">
    <property type="component" value="Unassembled WGS sequence"/>
</dbReference>
<evidence type="ECO:0000259" key="9">
    <source>
        <dbReference type="PROSITE" id="PS51987"/>
    </source>
</evidence>
<gene>
    <name evidence="10" type="ORF">OJ597_11860</name>
</gene>
<dbReference type="InterPro" id="IPR008146">
    <property type="entry name" value="Gln_synth_cat_dom"/>
</dbReference>
<dbReference type="PANTHER" id="PTHR43407:SF1">
    <property type="entry name" value="LENGSIN"/>
    <property type="match status" value="1"/>
</dbReference>
<dbReference type="PROSITE" id="PS51987">
    <property type="entry name" value="GS_CATALYTIC"/>
    <property type="match status" value="1"/>
</dbReference>
<evidence type="ECO:0000256" key="6">
    <source>
        <dbReference type="PROSITE-ProRule" id="PRU01330"/>
    </source>
</evidence>
<protein>
    <recommendedName>
        <fullName evidence="3">Glutamine synthetase</fullName>
        <ecNumber evidence="2">6.3.1.2</ecNumber>
    </recommendedName>
    <alternativeName>
        <fullName evidence="4">Glutamate--ammonia ligase</fullName>
    </alternativeName>
</protein>
<evidence type="ECO:0000256" key="7">
    <source>
        <dbReference type="RuleBase" id="RU000384"/>
    </source>
</evidence>
<dbReference type="Gene3D" id="3.10.20.70">
    <property type="entry name" value="Glutamine synthetase, N-terminal domain"/>
    <property type="match status" value="1"/>
</dbReference>
<dbReference type="EC" id="6.3.1.2" evidence="2"/>
<dbReference type="InterPro" id="IPR027302">
    <property type="entry name" value="Gln_synth_N_conserv_site"/>
</dbReference>
<sequence>VEIPATDEQLDKVLSNKAMFDGSSIEGFVRINESDMYLYPDLDTWTVFPWGDENGSVAGLICDVYTTEGEPFAGDPRGNLKRALRHMEKVGFKSFNLGPEPEFFLFKLDE</sequence>